<comment type="caution">
    <text evidence="3">The sequence shown here is derived from an EMBL/GenBank/DDBJ whole genome shotgun (WGS) entry which is preliminary data.</text>
</comment>
<reference evidence="3 4" key="1">
    <citation type="submission" date="2021-02" db="EMBL/GenBank/DDBJ databases">
        <title>Variation within the Batrachochytrium salamandrivorans European outbreak.</title>
        <authorList>
            <person name="Kelly M."/>
            <person name="Pasmans F."/>
            <person name="Shea T.P."/>
            <person name="Munoz J.F."/>
            <person name="Carranza S."/>
            <person name="Cuomo C.A."/>
            <person name="Martel A."/>
        </authorList>
    </citation>
    <scope>NUCLEOTIDE SEQUENCE [LARGE SCALE GENOMIC DNA]</scope>
    <source>
        <strain evidence="3 4">AMFP18/2</strain>
    </source>
</reference>
<name>A0ABQ8EWE7_9FUNG</name>
<sequence>MRLSTGVILSILSANVFAIEHPNGVHSGSLLVRRAVVADADGVFLQKRQDNDKEQKDQKKRDKIKTNIRNS</sequence>
<dbReference type="EMBL" id="JAFCIX010000574">
    <property type="protein sequence ID" value="KAH6586367.1"/>
    <property type="molecule type" value="Genomic_DNA"/>
</dbReference>
<evidence type="ECO:0000256" key="2">
    <source>
        <dbReference type="SAM" id="SignalP"/>
    </source>
</evidence>
<feature type="compositionally biased region" description="Basic and acidic residues" evidence="1">
    <location>
        <begin position="47"/>
        <end position="60"/>
    </location>
</feature>
<feature type="signal peptide" evidence="2">
    <location>
        <begin position="1"/>
        <end position="18"/>
    </location>
</feature>
<keyword evidence="2" id="KW-0732">Signal</keyword>
<evidence type="ECO:0000313" key="4">
    <source>
        <dbReference type="Proteomes" id="UP001648503"/>
    </source>
</evidence>
<dbReference type="Proteomes" id="UP001648503">
    <property type="component" value="Unassembled WGS sequence"/>
</dbReference>
<feature type="region of interest" description="Disordered" evidence="1">
    <location>
        <begin position="47"/>
        <end position="71"/>
    </location>
</feature>
<gene>
    <name evidence="3" type="ORF">BASA50_000540</name>
</gene>
<evidence type="ECO:0000256" key="1">
    <source>
        <dbReference type="SAM" id="MobiDB-lite"/>
    </source>
</evidence>
<keyword evidence="4" id="KW-1185">Reference proteome</keyword>
<evidence type="ECO:0000313" key="3">
    <source>
        <dbReference type="EMBL" id="KAH6586367.1"/>
    </source>
</evidence>
<organism evidence="3 4">
    <name type="scientific">Batrachochytrium salamandrivorans</name>
    <dbReference type="NCBI Taxonomy" id="1357716"/>
    <lineage>
        <taxon>Eukaryota</taxon>
        <taxon>Fungi</taxon>
        <taxon>Fungi incertae sedis</taxon>
        <taxon>Chytridiomycota</taxon>
        <taxon>Chytridiomycota incertae sedis</taxon>
        <taxon>Chytridiomycetes</taxon>
        <taxon>Rhizophydiales</taxon>
        <taxon>Rhizophydiales incertae sedis</taxon>
        <taxon>Batrachochytrium</taxon>
    </lineage>
</organism>
<feature type="chain" id="PRO_5046771888" evidence="2">
    <location>
        <begin position="19"/>
        <end position="71"/>
    </location>
</feature>
<accession>A0ABQ8EWE7</accession>
<proteinExistence type="predicted"/>
<protein>
    <submittedName>
        <fullName evidence="3">Uncharacterized protein</fullName>
    </submittedName>
</protein>